<dbReference type="Proteomes" id="UP001269375">
    <property type="component" value="Unassembled WGS sequence"/>
</dbReference>
<proteinExistence type="predicted"/>
<dbReference type="PANTHER" id="PTHR35562:SF2">
    <property type="entry name" value="DNA ENDONUCLEASE SMRA-RELATED"/>
    <property type="match status" value="1"/>
</dbReference>
<dbReference type="SUPFAM" id="SSF160443">
    <property type="entry name" value="SMR domain-like"/>
    <property type="match status" value="1"/>
</dbReference>
<protein>
    <submittedName>
        <fullName evidence="2">DNA endonuclease SmrA</fullName>
    </submittedName>
</protein>
<evidence type="ECO:0000259" key="1">
    <source>
        <dbReference type="PROSITE" id="PS50828"/>
    </source>
</evidence>
<keyword evidence="2" id="KW-0255">Endonuclease</keyword>
<sequence length="198" mass="22838">MERDYDRDEALFAKEMADVTPLKPSNTVVSFKRDPQLTDAQRARRAQAQKEEEATNFLSDEFVDLLPVNDPFEFRRDGIQTGVIDKLRQGGYRIDAQINVARQPLRDVRRDVFAFIREAYAHELRTLLIVHGRGKRDDSHANIVRSYVTKWLQQFDEVQAFSTAQPRNGGLGATYVALKKSASASQRNRERHQRRHAP</sequence>
<dbReference type="NCBIfam" id="NF033154">
    <property type="entry name" value="endonuc_SmrA"/>
    <property type="match status" value="1"/>
</dbReference>
<dbReference type="RefSeq" id="WP_251590071.1">
    <property type="nucleotide sequence ID" value="NZ_JAMLJI010000001.1"/>
</dbReference>
<feature type="domain" description="Smr" evidence="1">
    <location>
        <begin position="112"/>
        <end position="179"/>
    </location>
</feature>
<dbReference type="SMART" id="SM00463">
    <property type="entry name" value="SMR"/>
    <property type="match status" value="1"/>
</dbReference>
<dbReference type="PROSITE" id="PS50828">
    <property type="entry name" value="SMR"/>
    <property type="match status" value="1"/>
</dbReference>
<dbReference type="Gene3D" id="3.30.1370.110">
    <property type="match status" value="1"/>
</dbReference>
<keyword evidence="3" id="KW-1185">Reference proteome</keyword>
<dbReference type="Pfam" id="PF01713">
    <property type="entry name" value="Smr"/>
    <property type="match status" value="1"/>
</dbReference>
<organism evidence="2 3">
    <name type="scientific">Larsenimonas suaedae</name>
    <dbReference type="NCBI Taxonomy" id="1851019"/>
    <lineage>
        <taxon>Bacteria</taxon>
        <taxon>Pseudomonadati</taxon>
        <taxon>Pseudomonadota</taxon>
        <taxon>Gammaproteobacteria</taxon>
        <taxon>Oceanospirillales</taxon>
        <taxon>Halomonadaceae</taxon>
        <taxon>Larsenimonas</taxon>
    </lineage>
</organism>
<keyword evidence="2" id="KW-0540">Nuclease</keyword>
<comment type="caution">
    <text evidence="2">The sequence shown here is derived from an EMBL/GenBank/DDBJ whole genome shotgun (WGS) entry which is preliminary data.</text>
</comment>
<dbReference type="GO" id="GO:0004519">
    <property type="term" value="F:endonuclease activity"/>
    <property type="evidence" value="ECO:0007669"/>
    <property type="project" value="UniProtKB-KW"/>
</dbReference>
<dbReference type="PANTHER" id="PTHR35562">
    <property type="entry name" value="DNA ENDONUCLEASE SMRA-RELATED"/>
    <property type="match status" value="1"/>
</dbReference>
<name>A0ABU1GX72_9GAMM</name>
<gene>
    <name evidence="2" type="primary">smrA</name>
    <name evidence="2" type="ORF">QC825_11210</name>
</gene>
<evidence type="ECO:0000313" key="3">
    <source>
        <dbReference type="Proteomes" id="UP001269375"/>
    </source>
</evidence>
<dbReference type="InterPro" id="IPR047688">
    <property type="entry name" value="Endonuc_SmrA"/>
</dbReference>
<reference evidence="2 3" key="1">
    <citation type="submission" date="2023-04" db="EMBL/GenBank/DDBJ databases">
        <title>A long-awaited taxogenomic arrangement of the family Halomonadaceae.</title>
        <authorList>
            <person name="De La Haba R."/>
            <person name="Chuvochina M."/>
            <person name="Wittouck S."/>
            <person name="Arahal D.R."/>
            <person name="Sanchez-Porro C."/>
            <person name="Hugenholtz P."/>
            <person name="Ventosa A."/>
        </authorList>
    </citation>
    <scope>NUCLEOTIDE SEQUENCE [LARGE SCALE GENOMIC DNA]</scope>
    <source>
        <strain evidence="2 3">DSM 22428</strain>
    </source>
</reference>
<accession>A0ABU1GX72</accession>
<dbReference type="InterPro" id="IPR002625">
    <property type="entry name" value="Smr_dom"/>
</dbReference>
<dbReference type="InterPro" id="IPR036063">
    <property type="entry name" value="Smr_dom_sf"/>
</dbReference>
<keyword evidence="2" id="KW-0378">Hydrolase</keyword>
<evidence type="ECO:0000313" key="2">
    <source>
        <dbReference type="EMBL" id="MDR5896644.1"/>
    </source>
</evidence>
<dbReference type="EMBL" id="JARWAO010000006">
    <property type="protein sequence ID" value="MDR5896644.1"/>
    <property type="molecule type" value="Genomic_DNA"/>
</dbReference>